<dbReference type="Proteomes" id="UP000575083">
    <property type="component" value="Unassembled WGS sequence"/>
</dbReference>
<dbReference type="AlphaFoldDB" id="A0A7X0PHW3"/>
<name>A0A7X0PHW3_9BURK</name>
<evidence type="ECO:0000256" key="1">
    <source>
        <dbReference type="SAM" id="SignalP"/>
    </source>
</evidence>
<dbReference type="PROSITE" id="PS51257">
    <property type="entry name" value="PROKAR_LIPOPROTEIN"/>
    <property type="match status" value="1"/>
</dbReference>
<dbReference type="EMBL" id="JACHLK010000010">
    <property type="protein sequence ID" value="MBB6561847.1"/>
    <property type="molecule type" value="Genomic_DNA"/>
</dbReference>
<feature type="signal peptide" evidence="1">
    <location>
        <begin position="1"/>
        <end position="23"/>
    </location>
</feature>
<dbReference type="RefSeq" id="WP_184861316.1">
    <property type="nucleotide sequence ID" value="NZ_JACHLK010000010.1"/>
</dbReference>
<protein>
    <submittedName>
        <fullName evidence="2">Uncharacterized protein</fullName>
    </submittedName>
</protein>
<keyword evidence="3" id="KW-1185">Reference proteome</keyword>
<evidence type="ECO:0000313" key="2">
    <source>
        <dbReference type="EMBL" id="MBB6561847.1"/>
    </source>
</evidence>
<organism evidence="2 3">
    <name type="scientific">Acidovorax soli</name>
    <dbReference type="NCBI Taxonomy" id="592050"/>
    <lineage>
        <taxon>Bacteria</taxon>
        <taxon>Pseudomonadati</taxon>
        <taxon>Pseudomonadota</taxon>
        <taxon>Betaproteobacteria</taxon>
        <taxon>Burkholderiales</taxon>
        <taxon>Comamonadaceae</taxon>
        <taxon>Acidovorax</taxon>
    </lineage>
</organism>
<keyword evidence="1" id="KW-0732">Signal</keyword>
<sequence>MRRFGMAGWCWAVLLGSCPVAWAAPPLKMWEGLEIQLDDAVARRAVLRARLTADPTAADADALGHEIQSLNQSVRQTERALSYAPTVPVSAEPFDPVYRGPVPAAAKPAARIKSAIWTALTEDERVAIASRWRVELLHAGRYGWIADAQTVDESTPGTTGGAYTGAMLGQAAYIDRAFRPGNNYSAGVQVLAGVLGAVAGSSMDRPPAPSFRTRYHVRTEDGRMVVEDQSRSDPFRMPLSTCVELPSLSDSDPSLCSQTIEMVRSKYL</sequence>
<gene>
    <name evidence="2" type="ORF">HNP48_004549</name>
</gene>
<evidence type="ECO:0000313" key="3">
    <source>
        <dbReference type="Proteomes" id="UP000575083"/>
    </source>
</evidence>
<feature type="chain" id="PRO_5030794793" evidence="1">
    <location>
        <begin position="24"/>
        <end position="268"/>
    </location>
</feature>
<proteinExistence type="predicted"/>
<accession>A0A7X0PHW3</accession>
<comment type="caution">
    <text evidence="2">The sequence shown here is derived from an EMBL/GenBank/DDBJ whole genome shotgun (WGS) entry which is preliminary data.</text>
</comment>
<reference evidence="2 3" key="1">
    <citation type="submission" date="2020-08" db="EMBL/GenBank/DDBJ databases">
        <title>Functional genomics of gut bacteria from endangered species of beetles.</title>
        <authorList>
            <person name="Carlos-Shanley C."/>
        </authorList>
    </citation>
    <scope>NUCLEOTIDE SEQUENCE [LARGE SCALE GENOMIC DNA]</scope>
    <source>
        <strain evidence="2 3">S00198</strain>
    </source>
</reference>